<protein>
    <submittedName>
        <fullName evidence="1">Uncharacterized protein</fullName>
    </submittedName>
</protein>
<dbReference type="InParanoid" id="B3MTN0"/>
<gene>
    <name evidence="1" type="primary">Dana\GF19990</name>
    <name evidence="1" type="synonym">dana_GLEANR_22395</name>
    <name evidence="1" type="ORF">GF19990</name>
</gene>
<keyword evidence="2" id="KW-1185">Reference proteome</keyword>
<evidence type="ECO:0000313" key="2">
    <source>
        <dbReference type="Proteomes" id="UP000007801"/>
    </source>
</evidence>
<organism evidence="1 2">
    <name type="scientific">Drosophila ananassae</name>
    <name type="common">Fruit fly</name>
    <dbReference type="NCBI Taxonomy" id="7217"/>
    <lineage>
        <taxon>Eukaryota</taxon>
        <taxon>Metazoa</taxon>
        <taxon>Ecdysozoa</taxon>
        <taxon>Arthropoda</taxon>
        <taxon>Hexapoda</taxon>
        <taxon>Insecta</taxon>
        <taxon>Pterygota</taxon>
        <taxon>Neoptera</taxon>
        <taxon>Endopterygota</taxon>
        <taxon>Diptera</taxon>
        <taxon>Brachycera</taxon>
        <taxon>Muscomorpha</taxon>
        <taxon>Ephydroidea</taxon>
        <taxon>Drosophilidae</taxon>
        <taxon>Drosophila</taxon>
        <taxon>Sophophora</taxon>
    </lineage>
</organism>
<name>B3MTN0_DROAN</name>
<evidence type="ECO:0000313" key="1">
    <source>
        <dbReference type="EMBL" id="EDV30161.2"/>
    </source>
</evidence>
<dbReference type="HOGENOM" id="CLU_120650_0_0_1"/>
<dbReference type="Proteomes" id="UP000007801">
    <property type="component" value="Unassembled WGS sequence"/>
</dbReference>
<dbReference type="EMBL" id="CH902623">
    <property type="protein sequence ID" value="EDV30161.2"/>
    <property type="molecule type" value="Genomic_DNA"/>
</dbReference>
<dbReference type="OrthoDB" id="7987047at2759"/>
<dbReference type="GeneID" id="6502722"/>
<dbReference type="KEGG" id="dan:6502722"/>
<sequence length="216" mass="25447">MNIAGVKMEMDTMVTNVWKEAEQWQKLVQRGRVTMKQIATVNARIFATENQLNNVDKPRELRSTEKRIQQMFLRLQNPLQIMQKVLDSLAKIKDSTTRMHSRLGLWIDDEHVTKHRIRPHLRAPKLLEVLKFLCQRYDAEWEVKEMVVYHLEHISNSYDLGILLEAWCNCRHAGGGQFLSKMGEFYDAIGRSRSFVTFQQNEKLPHTSDNRKSRHT</sequence>
<reference evidence="1 2" key="1">
    <citation type="journal article" date="2007" name="Nature">
        <title>Evolution of genes and genomes on the Drosophila phylogeny.</title>
        <authorList>
            <consortium name="Drosophila 12 Genomes Consortium"/>
            <person name="Clark A.G."/>
            <person name="Eisen M.B."/>
            <person name="Smith D.R."/>
            <person name="Bergman C.M."/>
            <person name="Oliver B."/>
            <person name="Markow T.A."/>
            <person name="Kaufman T.C."/>
            <person name="Kellis M."/>
            <person name="Gelbart W."/>
            <person name="Iyer V.N."/>
            <person name="Pollard D.A."/>
            <person name="Sackton T.B."/>
            <person name="Larracuente A.M."/>
            <person name="Singh N.D."/>
            <person name="Abad J.P."/>
            <person name="Abt D.N."/>
            <person name="Adryan B."/>
            <person name="Aguade M."/>
            <person name="Akashi H."/>
            <person name="Anderson W.W."/>
            <person name="Aquadro C.F."/>
            <person name="Ardell D.H."/>
            <person name="Arguello R."/>
            <person name="Artieri C.G."/>
            <person name="Barbash D.A."/>
            <person name="Barker D."/>
            <person name="Barsanti P."/>
            <person name="Batterham P."/>
            <person name="Batzoglou S."/>
            <person name="Begun D."/>
            <person name="Bhutkar A."/>
            <person name="Blanco E."/>
            <person name="Bosak S.A."/>
            <person name="Bradley R.K."/>
            <person name="Brand A.D."/>
            <person name="Brent M.R."/>
            <person name="Brooks A.N."/>
            <person name="Brown R.H."/>
            <person name="Butlin R.K."/>
            <person name="Caggese C."/>
            <person name="Calvi B.R."/>
            <person name="Bernardo de Carvalho A."/>
            <person name="Caspi A."/>
            <person name="Castrezana S."/>
            <person name="Celniker S.E."/>
            <person name="Chang J.L."/>
            <person name="Chapple C."/>
            <person name="Chatterji S."/>
            <person name="Chinwalla A."/>
            <person name="Civetta A."/>
            <person name="Clifton S.W."/>
            <person name="Comeron J.M."/>
            <person name="Costello J.C."/>
            <person name="Coyne J.A."/>
            <person name="Daub J."/>
            <person name="David R.G."/>
            <person name="Delcher A.L."/>
            <person name="Delehaunty K."/>
            <person name="Do C.B."/>
            <person name="Ebling H."/>
            <person name="Edwards K."/>
            <person name="Eickbush T."/>
            <person name="Evans J.D."/>
            <person name="Filipski A."/>
            <person name="Findeiss S."/>
            <person name="Freyhult E."/>
            <person name="Fulton L."/>
            <person name="Fulton R."/>
            <person name="Garcia A.C."/>
            <person name="Gardiner A."/>
            <person name="Garfield D.A."/>
            <person name="Garvin B.E."/>
            <person name="Gibson G."/>
            <person name="Gilbert D."/>
            <person name="Gnerre S."/>
            <person name="Godfrey J."/>
            <person name="Good R."/>
            <person name="Gotea V."/>
            <person name="Gravely B."/>
            <person name="Greenberg A.J."/>
            <person name="Griffiths-Jones S."/>
            <person name="Gross S."/>
            <person name="Guigo R."/>
            <person name="Gustafson E.A."/>
            <person name="Haerty W."/>
            <person name="Hahn M.W."/>
            <person name="Halligan D.L."/>
            <person name="Halpern A.L."/>
            <person name="Halter G.M."/>
            <person name="Han M.V."/>
            <person name="Heger A."/>
            <person name="Hillier L."/>
            <person name="Hinrichs A.S."/>
            <person name="Holmes I."/>
            <person name="Hoskins R.A."/>
            <person name="Hubisz M.J."/>
            <person name="Hultmark D."/>
            <person name="Huntley M.A."/>
            <person name="Jaffe D.B."/>
            <person name="Jagadeeshan S."/>
            <person name="Jeck W.R."/>
            <person name="Johnson J."/>
            <person name="Jones C.D."/>
            <person name="Jordan W.C."/>
            <person name="Karpen G.H."/>
            <person name="Kataoka E."/>
            <person name="Keightley P.D."/>
            <person name="Kheradpour P."/>
            <person name="Kirkness E.F."/>
            <person name="Koerich L.B."/>
            <person name="Kristiansen K."/>
            <person name="Kudrna D."/>
            <person name="Kulathinal R.J."/>
            <person name="Kumar S."/>
            <person name="Kwok R."/>
            <person name="Lander E."/>
            <person name="Langley C.H."/>
            <person name="Lapoint R."/>
            <person name="Lazzaro B.P."/>
            <person name="Lee S.J."/>
            <person name="Levesque L."/>
            <person name="Li R."/>
            <person name="Lin C.F."/>
            <person name="Lin M.F."/>
            <person name="Lindblad-Toh K."/>
            <person name="Llopart A."/>
            <person name="Long M."/>
            <person name="Low L."/>
            <person name="Lozovsky E."/>
            <person name="Lu J."/>
            <person name="Luo M."/>
            <person name="Machado C.A."/>
            <person name="Makalowski W."/>
            <person name="Marzo M."/>
            <person name="Matsuda M."/>
            <person name="Matzkin L."/>
            <person name="McAllister B."/>
            <person name="McBride C.S."/>
            <person name="McKernan B."/>
            <person name="McKernan K."/>
            <person name="Mendez-Lago M."/>
            <person name="Minx P."/>
            <person name="Mollenhauer M.U."/>
            <person name="Montooth K."/>
            <person name="Mount S.M."/>
            <person name="Mu X."/>
            <person name="Myers E."/>
            <person name="Negre B."/>
            <person name="Newfeld S."/>
            <person name="Nielsen R."/>
            <person name="Noor M.A."/>
            <person name="O'Grady P."/>
            <person name="Pachter L."/>
            <person name="Papaceit M."/>
            <person name="Parisi M.J."/>
            <person name="Parisi M."/>
            <person name="Parts L."/>
            <person name="Pedersen J.S."/>
            <person name="Pesole G."/>
            <person name="Phillippy A.M."/>
            <person name="Ponting C.P."/>
            <person name="Pop M."/>
            <person name="Porcelli D."/>
            <person name="Powell J.R."/>
            <person name="Prohaska S."/>
            <person name="Pruitt K."/>
            <person name="Puig M."/>
            <person name="Quesneville H."/>
            <person name="Ram K.R."/>
            <person name="Rand D."/>
            <person name="Rasmussen M.D."/>
            <person name="Reed L.K."/>
            <person name="Reenan R."/>
            <person name="Reily A."/>
            <person name="Remington K.A."/>
            <person name="Rieger T.T."/>
            <person name="Ritchie M.G."/>
            <person name="Robin C."/>
            <person name="Rogers Y.H."/>
            <person name="Rohde C."/>
            <person name="Rozas J."/>
            <person name="Rubenfield M.J."/>
            <person name="Ruiz A."/>
            <person name="Russo S."/>
            <person name="Salzberg S.L."/>
            <person name="Sanchez-Gracia A."/>
            <person name="Saranga D.J."/>
            <person name="Sato H."/>
            <person name="Schaeffer S.W."/>
            <person name="Schatz M.C."/>
            <person name="Schlenke T."/>
            <person name="Schwartz R."/>
            <person name="Segarra C."/>
            <person name="Singh R.S."/>
            <person name="Sirot L."/>
            <person name="Sirota M."/>
            <person name="Sisneros N.B."/>
            <person name="Smith C.D."/>
            <person name="Smith T.F."/>
            <person name="Spieth J."/>
            <person name="Stage D.E."/>
            <person name="Stark A."/>
            <person name="Stephan W."/>
            <person name="Strausberg R.L."/>
            <person name="Strempel S."/>
            <person name="Sturgill D."/>
            <person name="Sutton G."/>
            <person name="Sutton G.G."/>
            <person name="Tao W."/>
            <person name="Teichmann S."/>
            <person name="Tobari Y.N."/>
            <person name="Tomimura Y."/>
            <person name="Tsolas J.M."/>
            <person name="Valente V.L."/>
            <person name="Venter E."/>
            <person name="Venter J.C."/>
            <person name="Vicario S."/>
            <person name="Vieira F.G."/>
            <person name="Vilella A.J."/>
            <person name="Villasante A."/>
            <person name="Walenz B."/>
            <person name="Wang J."/>
            <person name="Wasserman M."/>
            <person name="Watts T."/>
            <person name="Wilson D."/>
            <person name="Wilson R.K."/>
            <person name="Wing R.A."/>
            <person name="Wolfner M.F."/>
            <person name="Wong A."/>
            <person name="Wong G.K."/>
            <person name="Wu C.I."/>
            <person name="Wu G."/>
            <person name="Yamamoto D."/>
            <person name="Yang H.P."/>
            <person name="Yang S.P."/>
            <person name="Yorke J.A."/>
            <person name="Yoshida K."/>
            <person name="Zdobnov E."/>
            <person name="Zhang P."/>
            <person name="Zhang Y."/>
            <person name="Zimin A.V."/>
            <person name="Baldwin J."/>
            <person name="Abdouelleil A."/>
            <person name="Abdulkadir J."/>
            <person name="Abebe A."/>
            <person name="Abera B."/>
            <person name="Abreu J."/>
            <person name="Acer S.C."/>
            <person name="Aftuck L."/>
            <person name="Alexander A."/>
            <person name="An P."/>
            <person name="Anderson E."/>
            <person name="Anderson S."/>
            <person name="Arachi H."/>
            <person name="Azer M."/>
            <person name="Bachantsang P."/>
            <person name="Barry A."/>
            <person name="Bayul T."/>
            <person name="Berlin A."/>
            <person name="Bessette D."/>
            <person name="Bloom T."/>
            <person name="Blye J."/>
            <person name="Boguslavskiy L."/>
            <person name="Bonnet C."/>
            <person name="Boukhgalter B."/>
            <person name="Bourzgui I."/>
            <person name="Brown A."/>
            <person name="Cahill P."/>
            <person name="Channer S."/>
            <person name="Cheshatsang Y."/>
            <person name="Chuda L."/>
            <person name="Citroen M."/>
            <person name="Collymore A."/>
            <person name="Cooke P."/>
            <person name="Costello M."/>
            <person name="D'Aco K."/>
            <person name="Daza R."/>
            <person name="De Haan G."/>
            <person name="DeGray S."/>
            <person name="DeMaso C."/>
            <person name="Dhargay N."/>
            <person name="Dooley K."/>
            <person name="Dooley E."/>
            <person name="Doricent M."/>
            <person name="Dorje P."/>
            <person name="Dorjee K."/>
            <person name="Dupes A."/>
            <person name="Elong R."/>
            <person name="Falk J."/>
            <person name="Farina A."/>
            <person name="Faro S."/>
            <person name="Ferguson D."/>
            <person name="Fisher S."/>
            <person name="Foley C.D."/>
            <person name="Franke A."/>
            <person name="Friedrich D."/>
            <person name="Gadbois L."/>
            <person name="Gearin G."/>
            <person name="Gearin C.R."/>
            <person name="Giannoukos G."/>
            <person name="Goode T."/>
            <person name="Graham J."/>
            <person name="Grandbois E."/>
            <person name="Grewal S."/>
            <person name="Gyaltsen K."/>
            <person name="Hafez N."/>
            <person name="Hagos B."/>
            <person name="Hall J."/>
            <person name="Henson C."/>
            <person name="Hollinger A."/>
            <person name="Honan T."/>
            <person name="Huard M.D."/>
            <person name="Hughes L."/>
            <person name="Hurhula B."/>
            <person name="Husby M.E."/>
            <person name="Kamat A."/>
            <person name="Kanga B."/>
            <person name="Kashin S."/>
            <person name="Khazanovich D."/>
            <person name="Kisner P."/>
            <person name="Lance K."/>
            <person name="Lara M."/>
            <person name="Lee W."/>
            <person name="Lennon N."/>
            <person name="Letendre F."/>
            <person name="LeVine R."/>
            <person name="Lipovsky A."/>
            <person name="Liu X."/>
            <person name="Liu J."/>
            <person name="Liu S."/>
            <person name="Lokyitsang T."/>
            <person name="Lokyitsang Y."/>
            <person name="Lubonja R."/>
            <person name="Lui A."/>
            <person name="MacDonald P."/>
            <person name="Magnisalis V."/>
            <person name="Maru K."/>
            <person name="Matthews C."/>
            <person name="McCusker W."/>
            <person name="McDonough S."/>
            <person name="Mehta T."/>
            <person name="Meldrim J."/>
            <person name="Meneus L."/>
            <person name="Mihai O."/>
            <person name="Mihalev A."/>
            <person name="Mihova T."/>
            <person name="Mittelman R."/>
            <person name="Mlenga V."/>
            <person name="Montmayeur A."/>
            <person name="Mulrain L."/>
            <person name="Navidi A."/>
            <person name="Naylor J."/>
            <person name="Negash T."/>
            <person name="Nguyen T."/>
            <person name="Nguyen N."/>
            <person name="Nicol R."/>
            <person name="Norbu C."/>
            <person name="Norbu N."/>
            <person name="Novod N."/>
            <person name="O'Neill B."/>
            <person name="Osman S."/>
            <person name="Markiewicz E."/>
            <person name="Oyono O.L."/>
            <person name="Patti C."/>
            <person name="Phunkhang P."/>
            <person name="Pierre F."/>
            <person name="Priest M."/>
            <person name="Raghuraman S."/>
            <person name="Rege F."/>
            <person name="Reyes R."/>
            <person name="Rise C."/>
            <person name="Rogov P."/>
            <person name="Ross K."/>
            <person name="Ryan E."/>
            <person name="Settipalli S."/>
            <person name="Shea T."/>
            <person name="Sherpa N."/>
            <person name="Shi L."/>
            <person name="Shih D."/>
            <person name="Sparrow T."/>
            <person name="Spaulding J."/>
            <person name="Stalker J."/>
            <person name="Stange-Thomann N."/>
            <person name="Stavropoulos S."/>
            <person name="Stone C."/>
            <person name="Strader C."/>
            <person name="Tesfaye S."/>
            <person name="Thomson T."/>
            <person name="Thoulutsang Y."/>
            <person name="Thoulutsang D."/>
            <person name="Topham K."/>
            <person name="Topping I."/>
            <person name="Tsamla T."/>
            <person name="Vassiliev H."/>
            <person name="Vo A."/>
            <person name="Wangchuk T."/>
            <person name="Wangdi T."/>
            <person name="Weiand M."/>
            <person name="Wilkinson J."/>
            <person name="Wilson A."/>
            <person name="Yadav S."/>
            <person name="Young G."/>
            <person name="Yu Q."/>
            <person name="Zembek L."/>
            <person name="Zhong D."/>
            <person name="Zimmer A."/>
            <person name="Zwirko Z."/>
            <person name="Jaffe D.B."/>
            <person name="Alvarez P."/>
            <person name="Brockman W."/>
            <person name="Butler J."/>
            <person name="Chin C."/>
            <person name="Gnerre S."/>
            <person name="Grabherr M."/>
            <person name="Kleber M."/>
            <person name="Mauceli E."/>
            <person name="MacCallum I."/>
        </authorList>
    </citation>
    <scope>NUCLEOTIDE SEQUENCE [LARGE SCALE GENOMIC DNA]</scope>
    <source>
        <strain evidence="2">Tucson 14024-0371.13</strain>
    </source>
</reference>
<proteinExistence type="predicted"/>
<accession>B3MTN0</accession>
<dbReference type="eggNOG" id="ENOG502TCI5">
    <property type="taxonomic scope" value="Eukaryota"/>
</dbReference>
<dbReference type="AlphaFoldDB" id="B3MTN0"/>